<evidence type="ECO:0000313" key="1">
    <source>
        <dbReference type="EMBL" id="KAH3806879.1"/>
    </source>
</evidence>
<reference evidence="1" key="2">
    <citation type="submission" date="2020-11" db="EMBL/GenBank/DDBJ databases">
        <authorList>
            <person name="McCartney M.A."/>
            <person name="Auch B."/>
            <person name="Kono T."/>
            <person name="Mallez S."/>
            <person name="Becker A."/>
            <person name="Gohl D.M."/>
            <person name="Silverstein K.A.T."/>
            <person name="Koren S."/>
            <person name="Bechman K.B."/>
            <person name="Herman A."/>
            <person name="Abrahante J.E."/>
            <person name="Garbe J."/>
        </authorList>
    </citation>
    <scope>NUCLEOTIDE SEQUENCE</scope>
    <source>
        <strain evidence="1">Duluth1</strain>
        <tissue evidence="1">Whole animal</tissue>
    </source>
</reference>
<comment type="caution">
    <text evidence="1">The sequence shown here is derived from an EMBL/GenBank/DDBJ whole genome shotgun (WGS) entry which is preliminary data.</text>
</comment>
<protein>
    <submittedName>
        <fullName evidence="1">Uncharacterized protein</fullName>
    </submittedName>
</protein>
<accession>A0A9D4G0I1</accession>
<dbReference type="AlphaFoldDB" id="A0A9D4G0I1"/>
<sequence length="69" mass="7598">MSRIEACLSGQMRSFAAKFYLPPHTDAASTPDAASTRFALPPRIAKYVCSALAVLYFRMGHRGIHNDLV</sequence>
<dbReference type="EMBL" id="JAIWYP010000006">
    <property type="protein sequence ID" value="KAH3806879.1"/>
    <property type="molecule type" value="Genomic_DNA"/>
</dbReference>
<keyword evidence="2" id="KW-1185">Reference proteome</keyword>
<dbReference type="Proteomes" id="UP000828390">
    <property type="component" value="Unassembled WGS sequence"/>
</dbReference>
<reference evidence="1" key="1">
    <citation type="journal article" date="2019" name="bioRxiv">
        <title>The Genome of the Zebra Mussel, Dreissena polymorpha: A Resource for Invasive Species Research.</title>
        <authorList>
            <person name="McCartney M.A."/>
            <person name="Auch B."/>
            <person name="Kono T."/>
            <person name="Mallez S."/>
            <person name="Zhang Y."/>
            <person name="Obille A."/>
            <person name="Becker A."/>
            <person name="Abrahante J.E."/>
            <person name="Garbe J."/>
            <person name="Badalamenti J.P."/>
            <person name="Herman A."/>
            <person name="Mangelson H."/>
            <person name="Liachko I."/>
            <person name="Sullivan S."/>
            <person name="Sone E.D."/>
            <person name="Koren S."/>
            <person name="Silverstein K.A.T."/>
            <person name="Beckman K.B."/>
            <person name="Gohl D.M."/>
        </authorList>
    </citation>
    <scope>NUCLEOTIDE SEQUENCE</scope>
    <source>
        <strain evidence="1">Duluth1</strain>
        <tissue evidence="1">Whole animal</tissue>
    </source>
</reference>
<gene>
    <name evidence="1" type="ORF">DPMN_135207</name>
</gene>
<organism evidence="1 2">
    <name type="scientific">Dreissena polymorpha</name>
    <name type="common">Zebra mussel</name>
    <name type="synonym">Mytilus polymorpha</name>
    <dbReference type="NCBI Taxonomy" id="45954"/>
    <lineage>
        <taxon>Eukaryota</taxon>
        <taxon>Metazoa</taxon>
        <taxon>Spiralia</taxon>
        <taxon>Lophotrochozoa</taxon>
        <taxon>Mollusca</taxon>
        <taxon>Bivalvia</taxon>
        <taxon>Autobranchia</taxon>
        <taxon>Heteroconchia</taxon>
        <taxon>Euheterodonta</taxon>
        <taxon>Imparidentia</taxon>
        <taxon>Neoheterodontei</taxon>
        <taxon>Myida</taxon>
        <taxon>Dreissenoidea</taxon>
        <taxon>Dreissenidae</taxon>
        <taxon>Dreissena</taxon>
    </lineage>
</organism>
<name>A0A9D4G0I1_DREPO</name>
<evidence type="ECO:0000313" key="2">
    <source>
        <dbReference type="Proteomes" id="UP000828390"/>
    </source>
</evidence>
<proteinExistence type="predicted"/>